<dbReference type="EMBL" id="MN740406">
    <property type="protein sequence ID" value="QHU05060.1"/>
    <property type="molecule type" value="Genomic_DNA"/>
</dbReference>
<evidence type="ECO:0000313" key="1">
    <source>
        <dbReference type="EMBL" id="QHU05060.1"/>
    </source>
</evidence>
<organism evidence="1">
    <name type="scientific">viral metagenome</name>
    <dbReference type="NCBI Taxonomy" id="1070528"/>
    <lineage>
        <taxon>unclassified sequences</taxon>
        <taxon>metagenomes</taxon>
        <taxon>organismal metagenomes</taxon>
    </lineage>
</organism>
<dbReference type="AlphaFoldDB" id="A0A6C0JJW1"/>
<proteinExistence type="predicted"/>
<sequence>MDLQTNEKIMGIPEYLYYGQNERVDELNTRISDRQFPDSPLEPNFSPRSIPTKYSHFPIINRRKPMNEPVIPYLDYNPNVNFNPGSQRAPPSGFLNNIDVETVLRNQTFALQRADQNVYIPSSNSDLYNVRVISRPGQQTHPLLFEQPQFDGRIHPNVAGSDIGRDQFFNHTRTQLRKI</sequence>
<reference evidence="1" key="1">
    <citation type="journal article" date="2020" name="Nature">
        <title>Giant virus diversity and host interactions through global metagenomics.</title>
        <authorList>
            <person name="Schulz F."/>
            <person name="Roux S."/>
            <person name="Paez-Espino D."/>
            <person name="Jungbluth S."/>
            <person name="Walsh D.A."/>
            <person name="Denef V.J."/>
            <person name="McMahon K.D."/>
            <person name="Konstantinidis K.T."/>
            <person name="Eloe-Fadrosh E.A."/>
            <person name="Kyrpides N.C."/>
            <person name="Woyke T."/>
        </authorList>
    </citation>
    <scope>NUCLEOTIDE SEQUENCE</scope>
    <source>
        <strain evidence="1">GVMAG-M-3300027708-5</strain>
    </source>
</reference>
<accession>A0A6C0JJW1</accession>
<name>A0A6C0JJW1_9ZZZZ</name>
<protein>
    <submittedName>
        <fullName evidence="1">Uncharacterized protein</fullName>
    </submittedName>
</protein>